<keyword evidence="2" id="KW-1185">Reference proteome</keyword>
<proteinExistence type="predicted"/>
<sequence length="472" mass="51051">MESFALAAVAELLPGATTVTPHARYFALHALVGVEGDEQDLGVEERLALLRRCEVVVGAAATMHARLRPELHEGLAAAHGADVIAPQLVEGGTVDVSGLAEPGQYAASARGFLGPYLASERTLGLVVDVGSAVGAGPRARRRLLRDAFPDLLSLAGRDSVAVAELQDRPEWCVCGVSAAERDWLRSVFVAPEMPAVSDERRSQTLRLLARLVELHTPRQLTVQAAEKLVSDRATYTDSVVAGLEVAAAWRGVILRSWYVEAWRSLWAWTINSMPAAVPAGQLGDRLADTLTEHLTAPRLGALIEALPDGVGADGQPTAADREPPITDLPRGCRELAQLIIGARRAGRLPQRVADYFEDPLAERRNRQLTPTAFADWLDQRRDQSSADVARELTAMLLHRSQRVALSKGRFHTDGWKIPTRLASIDGRLVTDSLEPGGGISLRWETAAQVMIGLGITCWSDTKNRWTLTDGAP</sequence>
<evidence type="ECO:0000313" key="1">
    <source>
        <dbReference type="EMBL" id="MBP2417510.1"/>
    </source>
</evidence>
<dbReference type="Proteomes" id="UP000758168">
    <property type="component" value="Unassembled WGS sequence"/>
</dbReference>
<organism evidence="1 2">
    <name type="scientific">Microlunatus capsulatus</name>
    <dbReference type="NCBI Taxonomy" id="99117"/>
    <lineage>
        <taxon>Bacteria</taxon>
        <taxon>Bacillati</taxon>
        <taxon>Actinomycetota</taxon>
        <taxon>Actinomycetes</taxon>
        <taxon>Propionibacteriales</taxon>
        <taxon>Propionibacteriaceae</taxon>
        <taxon>Microlunatus</taxon>
    </lineage>
</organism>
<evidence type="ECO:0000313" key="2">
    <source>
        <dbReference type="Proteomes" id="UP000758168"/>
    </source>
</evidence>
<name>A0ABS4Z9Q5_9ACTN</name>
<reference evidence="1 2" key="1">
    <citation type="submission" date="2021-03" db="EMBL/GenBank/DDBJ databases">
        <title>Sequencing the genomes of 1000 actinobacteria strains.</title>
        <authorList>
            <person name="Klenk H.-P."/>
        </authorList>
    </citation>
    <scope>NUCLEOTIDE SEQUENCE [LARGE SCALE GENOMIC DNA]</scope>
    <source>
        <strain evidence="1 2">DSM 12936</strain>
    </source>
</reference>
<dbReference type="EMBL" id="JAGIOB010000001">
    <property type="protein sequence ID" value="MBP2417510.1"/>
    <property type="molecule type" value="Genomic_DNA"/>
</dbReference>
<protein>
    <submittedName>
        <fullName evidence="1">Uncharacterized protein</fullName>
    </submittedName>
</protein>
<accession>A0ABS4Z9Q5</accession>
<comment type="caution">
    <text evidence="1">The sequence shown here is derived from an EMBL/GenBank/DDBJ whole genome shotgun (WGS) entry which is preliminary data.</text>
</comment>
<gene>
    <name evidence="1" type="ORF">JOF54_002432</name>
</gene>
<dbReference type="RefSeq" id="WP_210056122.1">
    <property type="nucleotide sequence ID" value="NZ_BAAAMH010000003.1"/>
</dbReference>